<dbReference type="EMBL" id="JABFUD020000004">
    <property type="protein sequence ID" value="KAI5080491.1"/>
    <property type="molecule type" value="Genomic_DNA"/>
</dbReference>
<feature type="transmembrane region" description="Helical" evidence="6">
    <location>
        <begin position="15"/>
        <end position="38"/>
    </location>
</feature>
<dbReference type="EC" id="2.1.1.-" evidence="6"/>
<proteinExistence type="inferred from homology"/>
<evidence type="ECO:0000256" key="1">
    <source>
        <dbReference type="ARBA" id="ARBA00004606"/>
    </source>
</evidence>
<comment type="caution">
    <text evidence="7">The sequence shown here is derived from an EMBL/GenBank/DDBJ whole genome shotgun (WGS) entry which is preliminary data.</text>
</comment>
<name>A0A9D4V625_ADICA</name>
<keyword evidence="6" id="KW-1133">Transmembrane helix</keyword>
<evidence type="ECO:0000256" key="3">
    <source>
        <dbReference type="ARBA" id="ARBA00022603"/>
    </source>
</evidence>
<evidence type="ECO:0000256" key="5">
    <source>
        <dbReference type="ARBA" id="ARBA00037847"/>
    </source>
</evidence>
<evidence type="ECO:0000313" key="7">
    <source>
        <dbReference type="EMBL" id="KAI5080491.1"/>
    </source>
</evidence>
<dbReference type="PANTHER" id="PTHR10108">
    <property type="entry name" value="SAM-DEPENDENT METHYLTRANSFERASE"/>
    <property type="match status" value="1"/>
</dbReference>
<dbReference type="GO" id="GO:0008757">
    <property type="term" value="F:S-adenosylmethionine-dependent methyltransferase activity"/>
    <property type="evidence" value="ECO:0007669"/>
    <property type="project" value="TreeGrafter"/>
</dbReference>
<dbReference type="Gene3D" id="3.40.50.150">
    <property type="entry name" value="Vaccinia Virus protein VP39"/>
    <property type="match status" value="1"/>
</dbReference>
<comment type="subcellular location">
    <subcellularLocation>
        <location evidence="5">Endomembrane system</location>
        <topology evidence="5">Single-pass membrane protein</topology>
    </subcellularLocation>
    <subcellularLocation>
        <location evidence="1 6">Membrane</location>
        <topology evidence="1 6">Single-pass type II membrane protein</topology>
    </subcellularLocation>
</comment>
<gene>
    <name evidence="7" type="ORF">GOP47_0003674</name>
</gene>
<evidence type="ECO:0000256" key="6">
    <source>
        <dbReference type="RuleBase" id="RU366043"/>
    </source>
</evidence>
<keyword evidence="4 6" id="KW-0735">Signal-anchor</keyword>
<evidence type="ECO:0000256" key="2">
    <source>
        <dbReference type="ARBA" id="ARBA00008361"/>
    </source>
</evidence>
<keyword evidence="6" id="KW-0812">Transmembrane</keyword>
<evidence type="ECO:0000313" key="8">
    <source>
        <dbReference type="Proteomes" id="UP000886520"/>
    </source>
</evidence>
<keyword evidence="6" id="KW-0325">Glycoprotein</keyword>
<protein>
    <recommendedName>
        <fullName evidence="6">Methyltransferase</fullName>
        <ecNumber evidence="6">2.1.1.-</ecNumber>
    </recommendedName>
</protein>
<keyword evidence="3 6" id="KW-0489">Methyltransferase</keyword>
<dbReference type="GO" id="GO:0016020">
    <property type="term" value="C:membrane"/>
    <property type="evidence" value="ECO:0007669"/>
    <property type="project" value="UniProtKB-SubCell"/>
</dbReference>
<dbReference type="PANTHER" id="PTHR10108:SF763">
    <property type="entry name" value="PECTIN METHYLTRANSFERASE QUA3-RELATED"/>
    <property type="match status" value="1"/>
</dbReference>
<keyword evidence="6" id="KW-0472">Membrane</keyword>
<comment type="similarity">
    <text evidence="2 6">Belongs to the methyltransferase superfamily.</text>
</comment>
<keyword evidence="8" id="KW-1185">Reference proteome</keyword>
<dbReference type="InterPro" id="IPR004159">
    <property type="entry name" value="Put_SAM_MeTrfase"/>
</dbReference>
<dbReference type="GO" id="GO:0032259">
    <property type="term" value="P:methylation"/>
    <property type="evidence" value="ECO:0007669"/>
    <property type="project" value="UniProtKB-KW"/>
</dbReference>
<evidence type="ECO:0000256" key="4">
    <source>
        <dbReference type="ARBA" id="ARBA00022968"/>
    </source>
</evidence>
<dbReference type="InterPro" id="IPR029063">
    <property type="entry name" value="SAM-dependent_MTases_sf"/>
</dbReference>
<dbReference type="AlphaFoldDB" id="A0A9D4V625"/>
<dbReference type="OrthoDB" id="2013972at2759"/>
<dbReference type="Proteomes" id="UP000886520">
    <property type="component" value="Chromosome 4"/>
</dbReference>
<accession>A0A9D4V625</accession>
<organism evidence="7 8">
    <name type="scientific">Adiantum capillus-veneris</name>
    <name type="common">Maidenhair fern</name>
    <dbReference type="NCBI Taxonomy" id="13818"/>
    <lineage>
        <taxon>Eukaryota</taxon>
        <taxon>Viridiplantae</taxon>
        <taxon>Streptophyta</taxon>
        <taxon>Embryophyta</taxon>
        <taxon>Tracheophyta</taxon>
        <taxon>Polypodiopsida</taxon>
        <taxon>Polypodiidae</taxon>
        <taxon>Polypodiales</taxon>
        <taxon>Pteridineae</taxon>
        <taxon>Pteridaceae</taxon>
        <taxon>Vittarioideae</taxon>
        <taxon>Adiantum</taxon>
    </lineage>
</organism>
<sequence>MGTPTQKKQGSQWKLLDCVSGLLFAAVFVFLVLVYTPLGDSFAASGRQSLALTIRDSKGREKILTAIEHGHPLEQCPQELEDHMPCEDPKRARFFSKDRNYYRERHCPPPSEKLLCLISPPKDYKSPVPWPESLHKIWYSNMPHSKIAERKGHQGWMKEQGSYFVFPGGGTMFTDGARQYIEKLETILPLNDGSMRTALDIGSGVASFGGYMLEKDVLTISFAPRDSHKAQIQFALERGIPAFVAMLGTHRLPFPSFGFDLAHCSRCLISFPSYNGSYFLEVDRLIRPGGYFVLSGPPVQWPKQESEWRSLQGLASNMCYQLLSVEGNTAIWQKPLNHSCLMKHKNAQVQLCNRKDDPNASWYVPLKSCVSRLPVSAKKAIPEDLTVPKWPKRLTYPTKRLSVVPHGDKAVLFQADIHRWERRVRFYKKALGLALGTSRTRNVMDMNAIFGGFAAALIGDPVWVMNVVPSSSLNTLPVIYDRGLVGVTHDWCEAFSTYPRTYDLIHVVDLKSLIMDRTGEKNRCSLVDVILEMDRILRPDGMVVIRDTPDTLEKLSKMMPAVRWTSNIYNSDIESSGKEKLLVANKSFWTPTA</sequence>
<dbReference type="Pfam" id="PF03141">
    <property type="entry name" value="Methyltransf_29"/>
    <property type="match status" value="1"/>
</dbReference>
<keyword evidence="6" id="KW-0808">Transferase</keyword>
<reference evidence="7" key="1">
    <citation type="submission" date="2021-01" db="EMBL/GenBank/DDBJ databases">
        <title>Adiantum capillus-veneris genome.</title>
        <authorList>
            <person name="Fang Y."/>
            <person name="Liao Q."/>
        </authorList>
    </citation>
    <scope>NUCLEOTIDE SEQUENCE</scope>
    <source>
        <strain evidence="7">H3</strain>
        <tissue evidence="7">Leaf</tissue>
    </source>
</reference>
<dbReference type="SUPFAM" id="SSF53335">
    <property type="entry name" value="S-adenosyl-L-methionine-dependent methyltransferases"/>
    <property type="match status" value="2"/>
</dbReference>
<dbReference type="GO" id="GO:0005802">
    <property type="term" value="C:trans-Golgi network"/>
    <property type="evidence" value="ECO:0007669"/>
    <property type="project" value="TreeGrafter"/>
</dbReference>
<dbReference type="GO" id="GO:0005768">
    <property type="term" value="C:endosome"/>
    <property type="evidence" value="ECO:0007669"/>
    <property type="project" value="TreeGrafter"/>
</dbReference>